<dbReference type="PANTHER" id="PTHR33606">
    <property type="entry name" value="PROTEIN YCII"/>
    <property type="match status" value="1"/>
</dbReference>
<keyword evidence="2" id="KW-1185">Reference proteome</keyword>
<dbReference type="Proteomes" id="UP000193467">
    <property type="component" value="Unassembled WGS sequence"/>
</dbReference>
<accession>A0A1Y2EPG4</accession>
<reference evidence="1 2" key="1">
    <citation type="submission" date="2016-07" db="EMBL/GenBank/DDBJ databases">
        <title>Pervasive Adenine N6-methylation of Active Genes in Fungi.</title>
        <authorList>
            <consortium name="DOE Joint Genome Institute"/>
            <person name="Mondo S.J."/>
            <person name="Dannebaum R.O."/>
            <person name="Kuo R.C."/>
            <person name="Labutti K."/>
            <person name="Haridas S."/>
            <person name="Kuo A."/>
            <person name="Salamov A."/>
            <person name="Ahrendt S.R."/>
            <person name="Lipzen A."/>
            <person name="Sullivan W."/>
            <person name="Andreopoulos W.B."/>
            <person name="Clum A."/>
            <person name="Lindquist E."/>
            <person name="Daum C."/>
            <person name="Ramamoorthy G.K."/>
            <person name="Gryganskyi A."/>
            <person name="Culley D."/>
            <person name="Magnuson J.K."/>
            <person name="James T.Y."/>
            <person name="O'Malley M.A."/>
            <person name="Stajich J.E."/>
            <person name="Spatafora J.W."/>
            <person name="Visel A."/>
            <person name="Grigoriev I.V."/>
        </authorList>
    </citation>
    <scope>NUCLEOTIDE SEQUENCE [LARGE SCALE GENOMIC DNA]</scope>
    <source>
        <strain evidence="1 2">62-1032</strain>
    </source>
</reference>
<dbReference type="Gene3D" id="3.30.70.1060">
    <property type="entry name" value="Dimeric alpha+beta barrel"/>
    <property type="match status" value="1"/>
</dbReference>
<dbReference type="InterPro" id="IPR011008">
    <property type="entry name" value="Dimeric_a/b-barrel"/>
</dbReference>
<evidence type="ECO:0000313" key="1">
    <source>
        <dbReference type="EMBL" id="ORY72745.1"/>
    </source>
</evidence>
<dbReference type="OrthoDB" id="5519740at2759"/>
<comment type="caution">
    <text evidence="1">The sequence shown here is derived from an EMBL/GenBank/DDBJ whole genome shotgun (WGS) entry which is preliminary data.</text>
</comment>
<dbReference type="SUPFAM" id="SSF54909">
    <property type="entry name" value="Dimeric alpha+beta barrel"/>
    <property type="match status" value="1"/>
</dbReference>
<evidence type="ECO:0008006" key="3">
    <source>
        <dbReference type="Google" id="ProtNLM"/>
    </source>
</evidence>
<proteinExistence type="predicted"/>
<name>A0A1Y2EPG4_9BASI</name>
<dbReference type="InParanoid" id="A0A1Y2EPG4"/>
<dbReference type="AlphaFoldDB" id="A0A1Y2EPG4"/>
<gene>
    <name evidence="1" type="ORF">BCR35DRAFT_307520</name>
</gene>
<dbReference type="PANTHER" id="PTHR33606:SF3">
    <property type="entry name" value="PROTEIN YCII"/>
    <property type="match status" value="1"/>
</dbReference>
<dbReference type="InterPro" id="IPR051807">
    <property type="entry name" value="Sec-metab_biosynth-assoc"/>
</dbReference>
<dbReference type="EMBL" id="MCGR01000050">
    <property type="protein sequence ID" value="ORY72745.1"/>
    <property type="molecule type" value="Genomic_DNA"/>
</dbReference>
<protein>
    <recommendedName>
        <fullName evidence="3">YCII-related domain-containing protein</fullName>
    </recommendedName>
</protein>
<organism evidence="1 2">
    <name type="scientific">Leucosporidium creatinivorum</name>
    <dbReference type="NCBI Taxonomy" id="106004"/>
    <lineage>
        <taxon>Eukaryota</taxon>
        <taxon>Fungi</taxon>
        <taxon>Dikarya</taxon>
        <taxon>Basidiomycota</taxon>
        <taxon>Pucciniomycotina</taxon>
        <taxon>Microbotryomycetes</taxon>
        <taxon>Leucosporidiales</taxon>
        <taxon>Leucosporidium</taxon>
    </lineage>
</organism>
<evidence type="ECO:0000313" key="2">
    <source>
        <dbReference type="Proteomes" id="UP000193467"/>
    </source>
</evidence>
<sequence>MSSTAYSNPWDEPLTKPIEQLGTYLAVLPDFTEGSKRMDVRPIHLEHAKAGNKHGWIISAGATFEGEAGSKMTGSWFLIREESLEKARERLSKDVYVLGGAWDLSKATFTAVAIAKH</sequence>